<dbReference type="EMBL" id="KJ152437">
    <property type="protein sequence ID" value="AIL94179.1"/>
    <property type="molecule type" value="mRNA"/>
</dbReference>
<reference evidence="1" key="1">
    <citation type="journal article" date="2014" name="Aquat. Toxicol.">
        <title>Gamma rays induce DNA damage and oxidative stress associated with impaired growth and reproduction in the copepod Tigriopus japonicus.</title>
        <authorList>
            <person name="Han J."/>
            <person name="Won E.J."/>
            <person name="Lee B.Y."/>
            <person name="Hwang U.K."/>
            <person name="Kim I.C."/>
            <person name="Yim J.H."/>
            <person name="Leung K.M."/>
            <person name="Lee Y.S."/>
            <person name="Lee J.S."/>
        </authorList>
    </citation>
    <scope>NUCLEOTIDE SEQUENCE</scope>
</reference>
<sequence length="145" mass="17248">DEIVYQLTLQRVQRAFTRLVSETRGKDYEERLNILGLESLQLRRLKCDLITMFKIRRGIIDVCHGQSEGLQRLLSNPKPSFRTLRTGPNIKVPLVLSMVREWCFSLRVLRPWNSLSSEIRESQTIQMFRQRLHGVDFCVFFRYPY</sequence>
<name>A0A088DI02_TIGJA</name>
<accession>A0A088DI02</accession>
<gene>
    <name evidence="1" type="primary">DNA-pk</name>
</gene>
<proteinExistence type="evidence at transcript level"/>
<feature type="non-terminal residue" evidence="1">
    <location>
        <position position="1"/>
    </location>
</feature>
<organism evidence="1">
    <name type="scientific">Tigriopus japonicus</name>
    <name type="common">Copepod</name>
    <dbReference type="NCBI Taxonomy" id="158387"/>
    <lineage>
        <taxon>Eukaryota</taxon>
        <taxon>Metazoa</taxon>
        <taxon>Ecdysozoa</taxon>
        <taxon>Arthropoda</taxon>
        <taxon>Crustacea</taxon>
        <taxon>Multicrustacea</taxon>
        <taxon>Hexanauplia</taxon>
        <taxon>Copepoda</taxon>
        <taxon>Harpacticoida</taxon>
        <taxon>Harpacticidae</taxon>
        <taxon>Tigriopus</taxon>
    </lineage>
</organism>
<evidence type="ECO:0000313" key="1">
    <source>
        <dbReference type="EMBL" id="AIL94179.1"/>
    </source>
</evidence>
<dbReference type="AlphaFoldDB" id="A0A088DI02"/>
<protein>
    <submittedName>
        <fullName evidence="1">DNA-pk</fullName>
    </submittedName>
</protein>